<dbReference type="Pfam" id="PF01513">
    <property type="entry name" value="NAD_kinase"/>
    <property type="match status" value="1"/>
</dbReference>
<feature type="active site" description="Proton acceptor" evidence="8">
    <location>
        <position position="52"/>
    </location>
</feature>
<name>A0A0R1TY90_9LACO</name>
<dbReference type="GO" id="GO:0003951">
    <property type="term" value="F:NAD+ kinase activity"/>
    <property type="evidence" value="ECO:0007669"/>
    <property type="project" value="UniProtKB-UniRule"/>
</dbReference>
<evidence type="ECO:0000256" key="1">
    <source>
        <dbReference type="ARBA" id="ARBA00022679"/>
    </source>
</evidence>
<dbReference type="SUPFAM" id="SSF111331">
    <property type="entry name" value="NAD kinase/diacylglycerol kinase-like"/>
    <property type="match status" value="1"/>
</dbReference>
<comment type="cofactor">
    <cofactor evidence="8">
        <name>a divalent metal cation</name>
        <dbReference type="ChEBI" id="CHEBI:60240"/>
    </cofactor>
</comment>
<dbReference type="GO" id="GO:0006741">
    <property type="term" value="P:NADP+ biosynthetic process"/>
    <property type="evidence" value="ECO:0007669"/>
    <property type="project" value="UniProtKB-UniRule"/>
</dbReference>
<evidence type="ECO:0000313" key="9">
    <source>
        <dbReference type="EMBL" id="KRL83541.1"/>
    </source>
</evidence>
<dbReference type="PANTHER" id="PTHR20275:SF0">
    <property type="entry name" value="NAD KINASE"/>
    <property type="match status" value="1"/>
</dbReference>
<comment type="catalytic activity">
    <reaction evidence="7 8">
        <text>NAD(+) + ATP = ADP + NADP(+) + H(+)</text>
        <dbReference type="Rhea" id="RHEA:18629"/>
        <dbReference type="ChEBI" id="CHEBI:15378"/>
        <dbReference type="ChEBI" id="CHEBI:30616"/>
        <dbReference type="ChEBI" id="CHEBI:57540"/>
        <dbReference type="ChEBI" id="CHEBI:58349"/>
        <dbReference type="ChEBI" id="CHEBI:456216"/>
        <dbReference type="EC" id="2.7.1.23"/>
    </reaction>
</comment>
<feature type="binding site" evidence="8">
    <location>
        <position position="157"/>
    </location>
    <ligand>
        <name>NAD(+)</name>
        <dbReference type="ChEBI" id="CHEBI:57540"/>
    </ligand>
</feature>
<dbReference type="NCBIfam" id="NF003424">
    <property type="entry name" value="PRK04885.1"/>
    <property type="match status" value="1"/>
</dbReference>
<evidence type="ECO:0000313" key="10">
    <source>
        <dbReference type="Proteomes" id="UP000051324"/>
    </source>
</evidence>
<dbReference type="STRING" id="1423724.FC32_GL000795"/>
<keyword evidence="5 8" id="KW-0521">NADP</keyword>
<keyword evidence="6 8" id="KW-0520">NAD</keyword>
<evidence type="ECO:0000256" key="2">
    <source>
        <dbReference type="ARBA" id="ARBA00022741"/>
    </source>
</evidence>
<dbReference type="GO" id="GO:0005524">
    <property type="term" value="F:ATP binding"/>
    <property type="evidence" value="ECO:0007669"/>
    <property type="project" value="UniProtKB-KW"/>
</dbReference>
<evidence type="ECO:0000256" key="8">
    <source>
        <dbReference type="HAMAP-Rule" id="MF_00361"/>
    </source>
</evidence>
<dbReference type="GO" id="GO:0046872">
    <property type="term" value="F:metal ion binding"/>
    <property type="evidence" value="ECO:0007669"/>
    <property type="project" value="UniProtKB-UniRule"/>
</dbReference>
<dbReference type="GO" id="GO:0051287">
    <property type="term" value="F:NAD binding"/>
    <property type="evidence" value="ECO:0007669"/>
    <property type="project" value="UniProtKB-ARBA"/>
</dbReference>
<dbReference type="InterPro" id="IPR017438">
    <property type="entry name" value="ATP-NAD_kinase_N"/>
</dbReference>
<evidence type="ECO:0000256" key="5">
    <source>
        <dbReference type="ARBA" id="ARBA00022857"/>
    </source>
</evidence>
<reference evidence="9 10" key="1">
    <citation type="journal article" date="2015" name="Genome Announc.">
        <title>Expanding the biotechnology potential of lactobacilli through comparative genomics of 213 strains and associated genera.</title>
        <authorList>
            <person name="Sun Z."/>
            <person name="Harris H.M."/>
            <person name="McCann A."/>
            <person name="Guo C."/>
            <person name="Argimon S."/>
            <person name="Zhang W."/>
            <person name="Yang X."/>
            <person name="Jeffery I.B."/>
            <person name="Cooney J.C."/>
            <person name="Kagawa T.F."/>
            <person name="Liu W."/>
            <person name="Song Y."/>
            <person name="Salvetti E."/>
            <person name="Wrobel A."/>
            <person name="Rasinkangas P."/>
            <person name="Parkhill J."/>
            <person name="Rea M.C."/>
            <person name="O'Sullivan O."/>
            <person name="Ritari J."/>
            <person name="Douillard F.P."/>
            <person name="Paul Ross R."/>
            <person name="Yang R."/>
            <person name="Briner A.E."/>
            <person name="Felis G.E."/>
            <person name="de Vos W.M."/>
            <person name="Barrangou R."/>
            <person name="Klaenhammer T.R."/>
            <person name="Caufield P.W."/>
            <person name="Cui Y."/>
            <person name="Zhang H."/>
            <person name="O'Toole P.W."/>
        </authorList>
    </citation>
    <scope>NUCLEOTIDE SEQUENCE [LARGE SCALE GENOMIC DNA]</scope>
    <source>
        <strain evidence="9 10">DSM 16634</strain>
    </source>
</reference>
<comment type="caution">
    <text evidence="8">Lacks conserved residue(s) required for the propagation of feature annotation.</text>
</comment>
<protein>
    <recommendedName>
        <fullName evidence="8">NAD kinase</fullName>
        <ecNumber evidence="8">2.7.1.23</ecNumber>
    </recommendedName>
    <alternativeName>
        <fullName evidence="8">ATP-dependent NAD kinase</fullName>
    </alternativeName>
</protein>
<evidence type="ECO:0000256" key="4">
    <source>
        <dbReference type="ARBA" id="ARBA00022840"/>
    </source>
</evidence>
<keyword evidence="3 8" id="KW-0418">Kinase</keyword>
<keyword evidence="1 8" id="KW-0808">Transferase</keyword>
<dbReference type="InterPro" id="IPR017437">
    <property type="entry name" value="ATP-NAD_kinase_PpnK-typ_C"/>
</dbReference>
<feature type="binding site" evidence="8">
    <location>
        <begin position="52"/>
        <end position="53"/>
    </location>
    <ligand>
        <name>NAD(+)</name>
        <dbReference type="ChEBI" id="CHEBI:57540"/>
    </ligand>
</feature>
<dbReference type="AlphaFoldDB" id="A0A0R1TY90"/>
<feature type="binding site" evidence="8">
    <location>
        <begin position="129"/>
        <end position="130"/>
    </location>
    <ligand>
        <name>NAD(+)</name>
        <dbReference type="ChEBI" id="CHEBI:57540"/>
    </ligand>
</feature>
<comment type="similarity">
    <text evidence="8">Belongs to the NAD kinase family.</text>
</comment>
<dbReference type="InterPro" id="IPR002504">
    <property type="entry name" value="NADK"/>
</dbReference>
<comment type="caution">
    <text evidence="9">The sequence shown here is derived from an EMBL/GenBank/DDBJ whole genome shotgun (WGS) entry which is preliminary data.</text>
</comment>
<organism evidence="9 10">
    <name type="scientific">Ligilactobacillus apodemi DSM 16634 = JCM 16172</name>
    <dbReference type="NCBI Taxonomy" id="1423724"/>
    <lineage>
        <taxon>Bacteria</taxon>
        <taxon>Bacillati</taxon>
        <taxon>Bacillota</taxon>
        <taxon>Bacilli</taxon>
        <taxon>Lactobacillales</taxon>
        <taxon>Lactobacillaceae</taxon>
        <taxon>Ligilactobacillus</taxon>
    </lineage>
</organism>
<dbReference type="Proteomes" id="UP000051324">
    <property type="component" value="Unassembled WGS sequence"/>
</dbReference>
<dbReference type="PANTHER" id="PTHR20275">
    <property type="entry name" value="NAD KINASE"/>
    <property type="match status" value="1"/>
</dbReference>
<dbReference type="Gene3D" id="3.40.50.10330">
    <property type="entry name" value="Probable inorganic polyphosphate/atp-NAD kinase, domain 1"/>
    <property type="match status" value="1"/>
</dbReference>
<evidence type="ECO:0000256" key="7">
    <source>
        <dbReference type="ARBA" id="ARBA00047925"/>
    </source>
</evidence>
<gene>
    <name evidence="8" type="primary">nadK</name>
    <name evidence="9" type="ORF">FC32_GL000795</name>
</gene>
<dbReference type="HAMAP" id="MF_00361">
    <property type="entry name" value="NAD_kinase"/>
    <property type="match status" value="1"/>
</dbReference>
<keyword evidence="8" id="KW-0963">Cytoplasm</keyword>
<comment type="subcellular location">
    <subcellularLocation>
        <location evidence="8">Cytoplasm</location>
    </subcellularLocation>
</comment>
<dbReference type="GO" id="GO:0019674">
    <property type="term" value="P:NAD+ metabolic process"/>
    <property type="evidence" value="ECO:0007669"/>
    <property type="project" value="InterPro"/>
</dbReference>
<keyword evidence="4 8" id="KW-0067">ATP-binding</keyword>
<proteinExistence type="inferred from homology"/>
<evidence type="ECO:0000256" key="6">
    <source>
        <dbReference type="ARBA" id="ARBA00023027"/>
    </source>
</evidence>
<dbReference type="GO" id="GO:0005737">
    <property type="term" value="C:cytoplasm"/>
    <property type="evidence" value="ECO:0007669"/>
    <property type="project" value="UniProtKB-SubCell"/>
</dbReference>
<sequence length="279" mass="32073">MTTEVKKMKIAIFANKRPKSQAIKQKLQQKFIERHFILDDKDPDVVISIGGDGTLLSAFHHYQDNLEKIRFVGVHTGHLGFYTDWRDDEIDDLVVSLQSDNRQAVSYPLLEVSVKYADSPTRARYLALNESTLKRNSATMVTDVYIGGELFERFRGDGLCVSTPTGSTAYNKSLDGAVVHPNLEVLQIAEIGSINNRVFRTLSSPMIIAPNDWITFRPTKGSDFILTVDSDSYHNRKICEIQYKVSKRRIYFAKYRHMHFWRRVQEAFIGTEDEDRMDL</sequence>
<accession>A0A0R1TY90</accession>
<dbReference type="eggNOG" id="COG0061">
    <property type="taxonomic scope" value="Bacteria"/>
</dbReference>
<dbReference type="EC" id="2.7.1.23" evidence="8"/>
<comment type="function">
    <text evidence="8">Involved in the regulation of the intracellular balance of NAD and NADP, and is a key enzyme in the biosynthesis of NADP. Catalyzes specifically the phosphorylation on 2'-hydroxyl of the adenosine moiety of NAD to yield NADP.</text>
</comment>
<dbReference type="PATRIC" id="fig|1423724.4.peg.834"/>
<dbReference type="Gene3D" id="2.60.200.30">
    <property type="entry name" value="Probable inorganic polyphosphate/atp-NAD kinase, domain 2"/>
    <property type="match status" value="1"/>
</dbReference>
<keyword evidence="10" id="KW-1185">Reference proteome</keyword>
<dbReference type="InterPro" id="IPR016064">
    <property type="entry name" value="NAD/diacylglycerol_kinase_sf"/>
</dbReference>
<dbReference type="Pfam" id="PF20143">
    <property type="entry name" value="NAD_kinase_C"/>
    <property type="match status" value="1"/>
</dbReference>
<dbReference type="EMBL" id="AZFT01000053">
    <property type="protein sequence ID" value="KRL83541.1"/>
    <property type="molecule type" value="Genomic_DNA"/>
</dbReference>
<feature type="binding site" evidence="8">
    <location>
        <begin position="168"/>
        <end position="173"/>
    </location>
    <ligand>
        <name>NAD(+)</name>
        <dbReference type="ChEBI" id="CHEBI:57540"/>
    </ligand>
</feature>
<feature type="binding site" evidence="8">
    <location>
        <position position="155"/>
    </location>
    <ligand>
        <name>NAD(+)</name>
        <dbReference type="ChEBI" id="CHEBI:57540"/>
    </ligand>
</feature>
<evidence type="ECO:0000256" key="3">
    <source>
        <dbReference type="ARBA" id="ARBA00022777"/>
    </source>
</evidence>
<keyword evidence="2 8" id="KW-0547">Nucleotide-binding</keyword>